<dbReference type="EMBL" id="CAWUPB010001160">
    <property type="protein sequence ID" value="CAK7341753.1"/>
    <property type="molecule type" value="Genomic_DNA"/>
</dbReference>
<feature type="domain" description="GST C-terminal" evidence="6">
    <location>
        <begin position="87"/>
        <end position="214"/>
    </location>
</feature>
<evidence type="ECO:0000256" key="3">
    <source>
        <dbReference type="ARBA" id="ARBA00047960"/>
    </source>
</evidence>
<dbReference type="InterPro" id="IPR010987">
    <property type="entry name" value="Glutathione-S-Trfase_C-like"/>
</dbReference>
<proteinExistence type="inferred from homology"/>
<organism evidence="7 8">
    <name type="scientific">Dovyalis caffra</name>
    <dbReference type="NCBI Taxonomy" id="77055"/>
    <lineage>
        <taxon>Eukaryota</taxon>
        <taxon>Viridiplantae</taxon>
        <taxon>Streptophyta</taxon>
        <taxon>Embryophyta</taxon>
        <taxon>Tracheophyta</taxon>
        <taxon>Spermatophyta</taxon>
        <taxon>Magnoliopsida</taxon>
        <taxon>eudicotyledons</taxon>
        <taxon>Gunneridae</taxon>
        <taxon>Pentapetalae</taxon>
        <taxon>rosids</taxon>
        <taxon>fabids</taxon>
        <taxon>Malpighiales</taxon>
        <taxon>Salicaceae</taxon>
        <taxon>Flacourtieae</taxon>
        <taxon>Dovyalis</taxon>
    </lineage>
</organism>
<comment type="similarity">
    <text evidence="4">Belongs to the GST superfamily.</text>
</comment>
<dbReference type="InterPro" id="IPR045074">
    <property type="entry name" value="GST_C_Tau"/>
</dbReference>
<dbReference type="Gene3D" id="3.40.30.10">
    <property type="entry name" value="Glutaredoxin"/>
    <property type="match status" value="1"/>
</dbReference>
<dbReference type="FunFam" id="3.40.30.10:FF:000014">
    <property type="entry name" value="Tau class glutathione S-transferase"/>
    <property type="match status" value="1"/>
</dbReference>
<dbReference type="PROSITE" id="PS50404">
    <property type="entry name" value="GST_NTER"/>
    <property type="match status" value="1"/>
</dbReference>
<dbReference type="InterPro" id="IPR045073">
    <property type="entry name" value="Omega/Tau-like"/>
</dbReference>
<evidence type="ECO:0000256" key="1">
    <source>
        <dbReference type="ARBA" id="ARBA00012452"/>
    </source>
</evidence>
<evidence type="ECO:0000259" key="5">
    <source>
        <dbReference type="PROSITE" id="PS50404"/>
    </source>
</evidence>
<evidence type="ECO:0000313" key="7">
    <source>
        <dbReference type="EMBL" id="CAK7341753.1"/>
    </source>
</evidence>
<evidence type="ECO:0000259" key="6">
    <source>
        <dbReference type="PROSITE" id="PS50405"/>
    </source>
</evidence>
<comment type="catalytic activity">
    <reaction evidence="3">
        <text>RX + glutathione = an S-substituted glutathione + a halide anion + H(+)</text>
        <dbReference type="Rhea" id="RHEA:16437"/>
        <dbReference type="ChEBI" id="CHEBI:15378"/>
        <dbReference type="ChEBI" id="CHEBI:16042"/>
        <dbReference type="ChEBI" id="CHEBI:17792"/>
        <dbReference type="ChEBI" id="CHEBI:57925"/>
        <dbReference type="ChEBI" id="CHEBI:90779"/>
        <dbReference type="EC" id="2.5.1.18"/>
    </reaction>
</comment>
<dbReference type="SUPFAM" id="SSF52833">
    <property type="entry name" value="Thioredoxin-like"/>
    <property type="match status" value="1"/>
</dbReference>
<dbReference type="SFLD" id="SFLDG01152">
    <property type="entry name" value="Main.3:_Omega-_and_Tau-like"/>
    <property type="match status" value="1"/>
</dbReference>
<dbReference type="PANTHER" id="PTHR11260:SF729">
    <property type="entry name" value="GLUTATHIONE TRANSFERASE"/>
    <property type="match status" value="1"/>
</dbReference>
<gene>
    <name evidence="7" type="ORF">DCAF_LOCUS16442</name>
</gene>
<dbReference type="InterPro" id="IPR040079">
    <property type="entry name" value="Glutathione_S-Trfase"/>
</dbReference>
<dbReference type="CDD" id="cd03185">
    <property type="entry name" value="GST_C_Tau"/>
    <property type="match status" value="1"/>
</dbReference>
<feature type="domain" description="GST N-terminal" evidence="5">
    <location>
        <begin position="3"/>
        <end position="82"/>
    </location>
</feature>
<sequence>MADEVKLLKTWSSLFGLRVVWALKIKGVQYESIDEDLTNKSPSLLLYNPVHKKIPVLVHDSKPVVESLIILEYIEETWKQNPLLPEHPKERAAARFWAKFGDDRVMPSIWEAFIKGREEEEHCAFAPAIENLKFLEEQLKGKQFFGGERIGLVDIALGWLANLIPVLEEIHAIKLMDRERFPLLFAWIQEFSKTPVIADCWPPHEKLVSKYRAIRESLLAAAPPHHA</sequence>
<dbReference type="InterPro" id="IPR004046">
    <property type="entry name" value="GST_C"/>
</dbReference>
<dbReference type="GO" id="GO:0005737">
    <property type="term" value="C:cytoplasm"/>
    <property type="evidence" value="ECO:0007669"/>
    <property type="project" value="TreeGrafter"/>
</dbReference>
<name>A0AAV1S171_9ROSI</name>
<dbReference type="SUPFAM" id="SSF47616">
    <property type="entry name" value="GST C-terminal domain-like"/>
    <property type="match status" value="1"/>
</dbReference>
<dbReference type="PANTHER" id="PTHR11260">
    <property type="entry name" value="GLUTATHIONE S-TRANSFERASE, GST, SUPERFAMILY, GST DOMAIN CONTAINING"/>
    <property type="match status" value="1"/>
</dbReference>
<dbReference type="InterPro" id="IPR036249">
    <property type="entry name" value="Thioredoxin-like_sf"/>
</dbReference>
<dbReference type="Pfam" id="PF00043">
    <property type="entry name" value="GST_C"/>
    <property type="match status" value="1"/>
</dbReference>
<evidence type="ECO:0000256" key="4">
    <source>
        <dbReference type="RuleBase" id="RU003494"/>
    </source>
</evidence>
<comment type="caution">
    <text evidence="7">The sequence shown here is derived from an EMBL/GenBank/DDBJ whole genome shotgun (WGS) entry which is preliminary data.</text>
</comment>
<keyword evidence="2" id="KW-0808">Transferase</keyword>
<dbReference type="Gene3D" id="1.20.1050.10">
    <property type="match status" value="1"/>
</dbReference>
<evidence type="ECO:0000313" key="8">
    <source>
        <dbReference type="Proteomes" id="UP001314170"/>
    </source>
</evidence>
<dbReference type="Proteomes" id="UP001314170">
    <property type="component" value="Unassembled WGS sequence"/>
</dbReference>
<protein>
    <recommendedName>
        <fullName evidence="1">glutathione transferase</fullName>
        <ecNumber evidence="1">2.5.1.18</ecNumber>
    </recommendedName>
</protein>
<dbReference type="SFLD" id="SFLDS00019">
    <property type="entry name" value="Glutathione_Transferase_(cytos"/>
    <property type="match status" value="1"/>
</dbReference>
<reference evidence="7 8" key="1">
    <citation type="submission" date="2024-01" db="EMBL/GenBank/DDBJ databases">
        <authorList>
            <person name="Waweru B."/>
        </authorList>
    </citation>
    <scope>NUCLEOTIDE SEQUENCE [LARGE SCALE GENOMIC DNA]</scope>
</reference>
<dbReference type="AlphaFoldDB" id="A0AAV1S171"/>
<dbReference type="PROSITE" id="PS50405">
    <property type="entry name" value="GST_CTER"/>
    <property type="match status" value="1"/>
</dbReference>
<dbReference type="SFLD" id="SFLDG00358">
    <property type="entry name" value="Main_(cytGST)"/>
    <property type="match status" value="1"/>
</dbReference>
<accession>A0AAV1S171</accession>
<dbReference type="InterPro" id="IPR004045">
    <property type="entry name" value="Glutathione_S-Trfase_N"/>
</dbReference>
<dbReference type="CDD" id="cd03058">
    <property type="entry name" value="GST_N_Tau"/>
    <property type="match status" value="1"/>
</dbReference>
<dbReference type="GO" id="GO:0004364">
    <property type="term" value="F:glutathione transferase activity"/>
    <property type="evidence" value="ECO:0007669"/>
    <property type="project" value="UniProtKB-EC"/>
</dbReference>
<dbReference type="FunFam" id="1.20.1050.10:FF:000012">
    <property type="entry name" value="Tau class glutathione S-transferase"/>
    <property type="match status" value="1"/>
</dbReference>
<evidence type="ECO:0000256" key="2">
    <source>
        <dbReference type="ARBA" id="ARBA00022679"/>
    </source>
</evidence>
<keyword evidence="8" id="KW-1185">Reference proteome</keyword>
<dbReference type="Pfam" id="PF02798">
    <property type="entry name" value="GST_N"/>
    <property type="match status" value="1"/>
</dbReference>
<dbReference type="EC" id="2.5.1.18" evidence="1"/>
<dbReference type="InterPro" id="IPR036282">
    <property type="entry name" value="Glutathione-S-Trfase_C_sf"/>
</dbReference>
<dbReference type="GO" id="GO:0006749">
    <property type="term" value="P:glutathione metabolic process"/>
    <property type="evidence" value="ECO:0007669"/>
    <property type="project" value="InterPro"/>
</dbReference>